<protein>
    <recommendedName>
        <fullName evidence="4">DUF4386 family protein</fullName>
    </recommendedName>
</protein>
<name>A0A6N8F652_9GAMM</name>
<comment type="caution">
    <text evidence="2">The sequence shown here is derived from an EMBL/GenBank/DDBJ whole genome shotgun (WGS) entry which is preliminary data.</text>
</comment>
<feature type="transmembrane region" description="Helical" evidence="1">
    <location>
        <begin position="9"/>
        <end position="28"/>
    </location>
</feature>
<keyword evidence="1" id="KW-0472">Membrane</keyword>
<feature type="transmembrane region" description="Helical" evidence="1">
    <location>
        <begin position="160"/>
        <end position="193"/>
    </location>
</feature>
<dbReference type="Proteomes" id="UP000439994">
    <property type="component" value="Unassembled WGS sequence"/>
</dbReference>
<gene>
    <name evidence="2" type="ORF">GNP35_03315</name>
</gene>
<dbReference type="OrthoDB" id="6238822at2"/>
<organism evidence="2 3">
    <name type="scientific">Psychrosphaera haliotis</name>
    <dbReference type="NCBI Taxonomy" id="555083"/>
    <lineage>
        <taxon>Bacteria</taxon>
        <taxon>Pseudomonadati</taxon>
        <taxon>Pseudomonadota</taxon>
        <taxon>Gammaproteobacteria</taxon>
        <taxon>Alteromonadales</taxon>
        <taxon>Pseudoalteromonadaceae</taxon>
        <taxon>Psychrosphaera</taxon>
    </lineage>
</organism>
<evidence type="ECO:0008006" key="4">
    <source>
        <dbReference type="Google" id="ProtNLM"/>
    </source>
</evidence>
<reference evidence="2 3" key="1">
    <citation type="submission" date="2019-11" db="EMBL/GenBank/DDBJ databases">
        <title>P. haliotis isolates from Z. marina roots.</title>
        <authorList>
            <person name="Cohen M."/>
            <person name="Jospin G."/>
            <person name="Eisen J.A."/>
            <person name="Coil D.A."/>
        </authorList>
    </citation>
    <scope>NUCLEOTIDE SEQUENCE [LARGE SCALE GENOMIC DNA]</scope>
    <source>
        <strain evidence="2 3">UCD-MCMsp1aY</strain>
    </source>
</reference>
<keyword evidence="1" id="KW-0812">Transmembrane</keyword>
<dbReference type="RefSeq" id="WP_155694479.1">
    <property type="nucleotide sequence ID" value="NZ_WOCD01000001.1"/>
</dbReference>
<proteinExistence type="predicted"/>
<dbReference type="AlphaFoldDB" id="A0A6N8F652"/>
<evidence type="ECO:0000313" key="3">
    <source>
        <dbReference type="Proteomes" id="UP000439994"/>
    </source>
</evidence>
<evidence type="ECO:0000256" key="1">
    <source>
        <dbReference type="SAM" id="Phobius"/>
    </source>
</evidence>
<feature type="transmembrane region" description="Helical" evidence="1">
    <location>
        <begin position="80"/>
        <end position="101"/>
    </location>
</feature>
<dbReference type="EMBL" id="WOCD01000001">
    <property type="protein sequence ID" value="MUH71614.1"/>
    <property type="molecule type" value="Genomic_DNA"/>
</dbReference>
<keyword evidence="1" id="KW-1133">Transmembrane helix</keyword>
<feature type="transmembrane region" description="Helical" evidence="1">
    <location>
        <begin position="48"/>
        <end position="68"/>
    </location>
</feature>
<accession>A0A6N8F652</accession>
<sequence>MNNQYIKPAIATLLLAIVFPIYWSSAFYSASFNNDIFAFIKADMMTLGFSDLMFVIMGALEVYVYLSLSKALKVQLNSRFASILLIVMAIASALFHGTVIFDVALAMTSGALPNSSTDSIVAVGLFFGIAALVLLAFSTFICSIVILINHQQISSMLKVFSVLLLVVSILQVTVIFSVFNLLLFPFTLAMLAVYFVKEPDTLEIV</sequence>
<feature type="transmembrane region" description="Helical" evidence="1">
    <location>
        <begin position="121"/>
        <end position="148"/>
    </location>
</feature>
<keyword evidence="3" id="KW-1185">Reference proteome</keyword>
<evidence type="ECO:0000313" key="2">
    <source>
        <dbReference type="EMBL" id="MUH71614.1"/>
    </source>
</evidence>